<dbReference type="OrthoDB" id="1401671at2759"/>
<feature type="domain" description="DNA helicase Pif1-like DEAD-box helicase" evidence="2">
    <location>
        <begin position="895"/>
        <end position="1052"/>
    </location>
</feature>
<feature type="domain" description="Helitron helicase-like" evidence="3">
    <location>
        <begin position="281"/>
        <end position="449"/>
    </location>
</feature>
<comment type="similarity">
    <text evidence="1">Belongs to the helicase family.</text>
</comment>
<evidence type="ECO:0000313" key="6">
    <source>
        <dbReference type="EnsemblPlants" id="KRH76154"/>
    </source>
</evidence>
<dbReference type="InterPro" id="IPR027417">
    <property type="entry name" value="P-loop_NTPase"/>
</dbReference>
<keyword evidence="1" id="KW-0347">Helicase</keyword>
<name>A0A0R0LA77_SOYBN</name>
<evidence type="ECO:0000313" key="7">
    <source>
        <dbReference type="Proteomes" id="UP000008827"/>
    </source>
</evidence>
<keyword evidence="7" id="KW-1185">Reference proteome</keyword>
<proteinExistence type="inferred from homology"/>
<dbReference type="Gramene" id="KRH76154">
    <property type="protein sequence ID" value="KRH76154"/>
    <property type="gene ID" value="GLYMA_01G135100"/>
</dbReference>
<evidence type="ECO:0000313" key="5">
    <source>
        <dbReference type="EMBL" id="KRH76154.1"/>
    </source>
</evidence>
<dbReference type="EC" id="5.6.2.3" evidence="1"/>
<accession>A0A0R0LA77</accession>
<dbReference type="GO" id="GO:0016787">
    <property type="term" value="F:hydrolase activity"/>
    <property type="evidence" value="ECO:0007669"/>
    <property type="project" value="UniProtKB-KW"/>
</dbReference>
<dbReference type="EMBL" id="CM000834">
    <property type="protein sequence ID" value="KRH76154.1"/>
    <property type="molecule type" value="Genomic_DNA"/>
</dbReference>
<dbReference type="GO" id="GO:0006310">
    <property type="term" value="P:DNA recombination"/>
    <property type="evidence" value="ECO:0007669"/>
    <property type="project" value="UniProtKB-KW"/>
</dbReference>
<dbReference type="Pfam" id="PF05970">
    <property type="entry name" value="PIF1"/>
    <property type="match status" value="1"/>
</dbReference>
<dbReference type="GO" id="GO:0005524">
    <property type="term" value="F:ATP binding"/>
    <property type="evidence" value="ECO:0007669"/>
    <property type="project" value="UniProtKB-KW"/>
</dbReference>
<evidence type="ECO:0000259" key="2">
    <source>
        <dbReference type="Pfam" id="PF05970"/>
    </source>
</evidence>
<dbReference type="AlphaFoldDB" id="A0A0R0LA77"/>
<dbReference type="GO" id="GO:0000723">
    <property type="term" value="P:telomere maintenance"/>
    <property type="evidence" value="ECO:0007669"/>
    <property type="project" value="InterPro"/>
</dbReference>
<keyword evidence="1" id="KW-0378">Hydrolase</keyword>
<keyword evidence="1" id="KW-0547">Nucleotide-binding</keyword>
<evidence type="ECO:0000259" key="4">
    <source>
        <dbReference type="Pfam" id="PF21530"/>
    </source>
</evidence>
<dbReference type="InterPro" id="IPR025476">
    <property type="entry name" value="Helitron_helicase-like"/>
</dbReference>
<dbReference type="Proteomes" id="UP000008827">
    <property type="component" value="Chromosome 1"/>
</dbReference>
<dbReference type="InterPro" id="IPR010285">
    <property type="entry name" value="DNA_helicase_pif1-like_DEAD"/>
</dbReference>
<reference evidence="5 6" key="1">
    <citation type="journal article" date="2010" name="Nature">
        <title>Genome sequence of the palaeopolyploid soybean.</title>
        <authorList>
            <person name="Schmutz J."/>
            <person name="Cannon S.B."/>
            <person name="Schlueter J."/>
            <person name="Ma J."/>
            <person name="Mitros T."/>
            <person name="Nelson W."/>
            <person name="Hyten D.L."/>
            <person name="Song Q."/>
            <person name="Thelen J.J."/>
            <person name="Cheng J."/>
            <person name="Xu D."/>
            <person name="Hellsten U."/>
            <person name="May G.D."/>
            <person name="Yu Y."/>
            <person name="Sakurai T."/>
            <person name="Umezawa T."/>
            <person name="Bhattacharyya M.K."/>
            <person name="Sandhu D."/>
            <person name="Valliyodan B."/>
            <person name="Lindquist E."/>
            <person name="Peto M."/>
            <person name="Grant D."/>
            <person name="Shu S."/>
            <person name="Goodstein D."/>
            <person name="Barry K."/>
            <person name="Futrell-Griggs M."/>
            <person name="Abernathy B."/>
            <person name="Du J."/>
            <person name="Tian Z."/>
            <person name="Zhu L."/>
            <person name="Gill N."/>
            <person name="Joshi T."/>
            <person name="Libault M."/>
            <person name="Sethuraman A."/>
            <person name="Zhang X.-C."/>
            <person name="Shinozaki K."/>
            <person name="Nguyen H.T."/>
            <person name="Wing R.A."/>
            <person name="Cregan P."/>
            <person name="Specht J."/>
            <person name="Grimwood J."/>
            <person name="Rokhsar D."/>
            <person name="Stacey G."/>
            <person name="Shoemaker R.C."/>
            <person name="Jackson S.A."/>
        </authorList>
    </citation>
    <scope>NUCLEOTIDE SEQUENCE [LARGE SCALE GENOMIC DNA]</scope>
    <source>
        <strain evidence="6">cv. Williams 82</strain>
        <tissue evidence="5">Callus</tissue>
    </source>
</reference>
<keyword evidence="1" id="KW-0234">DNA repair</keyword>
<evidence type="ECO:0000256" key="1">
    <source>
        <dbReference type="RuleBase" id="RU363044"/>
    </source>
</evidence>
<dbReference type="PANTHER" id="PTHR10492">
    <property type="match status" value="1"/>
</dbReference>
<dbReference type="EnsemblPlants" id="KRH76154">
    <property type="protein sequence ID" value="KRH76154"/>
    <property type="gene ID" value="GLYMA_01G135100"/>
</dbReference>
<dbReference type="PaxDb" id="3847-GLYMA01G33132.1"/>
<organism evidence="5">
    <name type="scientific">Glycine max</name>
    <name type="common">Soybean</name>
    <name type="synonym">Glycine hispida</name>
    <dbReference type="NCBI Taxonomy" id="3847"/>
    <lineage>
        <taxon>Eukaryota</taxon>
        <taxon>Viridiplantae</taxon>
        <taxon>Streptophyta</taxon>
        <taxon>Embryophyta</taxon>
        <taxon>Tracheophyta</taxon>
        <taxon>Spermatophyta</taxon>
        <taxon>Magnoliopsida</taxon>
        <taxon>eudicotyledons</taxon>
        <taxon>Gunneridae</taxon>
        <taxon>Pentapetalae</taxon>
        <taxon>rosids</taxon>
        <taxon>fabids</taxon>
        <taxon>Fabales</taxon>
        <taxon>Fabaceae</taxon>
        <taxon>Papilionoideae</taxon>
        <taxon>50 kb inversion clade</taxon>
        <taxon>NPAAA clade</taxon>
        <taxon>indigoferoid/millettioid clade</taxon>
        <taxon>Phaseoleae</taxon>
        <taxon>Glycine</taxon>
        <taxon>Glycine subgen. Soja</taxon>
    </lineage>
</organism>
<keyword evidence="1" id="KW-0227">DNA damage</keyword>
<keyword evidence="1" id="KW-0233">DNA recombination</keyword>
<dbReference type="Gene3D" id="3.40.50.300">
    <property type="entry name" value="P-loop containing nucleotide triphosphate hydrolases"/>
    <property type="match status" value="1"/>
</dbReference>
<dbReference type="Pfam" id="PF21530">
    <property type="entry name" value="Pif1_2B_dom"/>
    <property type="match status" value="1"/>
</dbReference>
<comment type="catalytic activity">
    <reaction evidence="1">
        <text>ATP + H2O = ADP + phosphate + H(+)</text>
        <dbReference type="Rhea" id="RHEA:13065"/>
        <dbReference type="ChEBI" id="CHEBI:15377"/>
        <dbReference type="ChEBI" id="CHEBI:15378"/>
        <dbReference type="ChEBI" id="CHEBI:30616"/>
        <dbReference type="ChEBI" id="CHEBI:43474"/>
        <dbReference type="ChEBI" id="CHEBI:456216"/>
        <dbReference type="EC" id="5.6.2.3"/>
    </reaction>
</comment>
<dbReference type="GO" id="GO:0006281">
    <property type="term" value="P:DNA repair"/>
    <property type="evidence" value="ECO:0007669"/>
    <property type="project" value="UniProtKB-KW"/>
</dbReference>
<feature type="domain" description="DNA helicase Pif1-like 2B" evidence="4">
    <location>
        <begin position="1166"/>
        <end position="1212"/>
    </location>
</feature>
<dbReference type="InParanoid" id="A0A0R0LA77"/>
<reference evidence="6" key="2">
    <citation type="submission" date="2018-02" db="UniProtKB">
        <authorList>
            <consortium name="EnsemblPlants"/>
        </authorList>
    </citation>
    <scope>IDENTIFICATION</scope>
    <source>
        <strain evidence="6">Williams 82</strain>
    </source>
</reference>
<dbReference type="SUPFAM" id="SSF52540">
    <property type="entry name" value="P-loop containing nucleoside triphosphate hydrolases"/>
    <property type="match status" value="2"/>
</dbReference>
<gene>
    <name evidence="5" type="ORF">GLYMA_01G135100</name>
</gene>
<keyword evidence="1" id="KW-0067">ATP-binding</keyword>
<reference evidence="5" key="3">
    <citation type="submission" date="2018-07" db="EMBL/GenBank/DDBJ databases">
        <title>WGS assembly of Glycine max.</title>
        <authorList>
            <person name="Schmutz J."/>
            <person name="Cannon S."/>
            <person name="Schlueter J."/>
            <person name="Ma J."/>
            <person name="Mitros T."/>
            <person name="Nelson W."/>
            <person name="Hyten D."/>
            <person name="Song Q."/>
            <person name="Thelen J."/>
            <person name="Cheng J."/>
            <person name="Xu D."/>
            <person name="Hellsten U."/>
            <person name="May G."/>
            <person name="Yu Y."/>
            <person name="Sakurai T."/>
            <person name="Umezawa T."/>
            <person name="Bhattacharyya M."/>
            <person name="Sandhu D."/>
            <person name="Valliyodan B."/>
            <person name="Lindquist E."/>
            <person name="Peto M."/>
            <person name="Grant D."/>
            <person name="Shu S."/>
            <person name="Goodstein D."/>
            <person name="Barry K."/>
            <person name="Futrell-Griggs M."/>
            <person name="Abernathy B."/>
            <person name="Du J."/>
            <person name="Tian Z."/>
            <person name="Zhu L."/>
            <person name="Gill N."/>
            <person name="Joshi T."/>
            <person name="Libault M."/>
            <person name="Sethuraman A."/>
            <person name="Zhang X."/>
            <person name="Shinozaki K."/>
            <person name="Nguyen H."/>
            <person name="Wing R."/>
            <person name="Cregan P."/>
            <person name="Specht J."/>
            <person name="Grimwood J."/>
            <person name="Rokhsar D."/>
            <person name="Stacey G."/>
            <person name="Shoemaker R."/>
            <person name="Jackson S."/>
        </authorList>
    </citation>
    <scope>NUCLEOTIDE SEQUENCE</scope>
    <source>
        <tissue evidence="5">Callus</tissue>
    </source>
</reference>
<dbReference type="Pfam" id="PF14214">
    <property type="entry name" value="Helitron_like_N"/>
    <property type="match status" value="1"/>
</dbReference>
<sequence length="1304" mass="150026">MVILNTDFPTINHNNNLATSFQSTPPSHGTLSIDDSERCSKRHATNKPRFSLCCSDGKIQLPLLHEPPHPLNHLLFNNQDPKAKNFQQHIQMYNLMFAFTSPGIKFDKSYNTGKGPPTFRKHGQTHHLIGSLLPMPNNPPKMHDMLDEQIIIAIKDMLDHHNHYAQRFRMARDKLHSAVVPDLKMKLISQRQTDGRLYNLPTTTEVAALIVGDEHSADKRDIIIEKQSRLLKRIHELHPAYLPLQYPLLYPKGEDGYRLNIPHKDHANIHAAKRKQVTLREYFSYRLQLFQQWIVDGYCMIESQKLNYVRQHQQQLRVDKYINLTGSNDHPETLGRDRGKRIILPSSFVGGQRYMEQLYFDGMAIYGHLGFPDLFLTMTCNPTWPEIQCKVTQSNLTPNNCPDIITRVFKIKLNQLMNDLKHGNIFGNIIGYIYTIEWQKRGLPHAHILFFLHPSNKLPNPHDIDQMISAEIPNKQSQTQLFEIVSNHMMHGPCGFANKKSPCMVNGKCIRCFPKKIHGATIVDEDGFPVYRRRNDGRTVMKNGIELDNRFVVPYNPQLLLKYKTHLNVEWCNQSTSIKYLFKYINKGSDRITASLGNQDEINQYLDCRYVSPPEACWKIFAFPMYVRSPAVERLYFHLENQQHVYWTDDQQIGEVLSKNTIKESMFTAWMHSNKIYSFGRDLTYHQYISRFVYVARKRCWQPRKQGNIIGRLIWIPPSAGELFYLRMMLSTAKGAQSYSDIRTVNGLVYPTFWEACFAKGFLGSDQEFISALQEANNWGTAHYLRKLFVKLLFMNTMDRPEYVWQQTWQWMADDIIFNHRKQGIRLTKKETIHLCLTEIENMLQVNRRSLRDFPSMPYPIGYARNQHHNNLIHNEMAYDKEMLAEQYNTAYQLLTDEQKTIVDTIMSVVNTQSAAVYFLYGYGGTGKTFVWTTLSSGIRSNGGIVCTVASSGIASLLLPGGRTAHSKFAIPVPATENSTCNIHQGSELAELLKVTKLIVWDEAPMCHKFAFEALDKSLKDIMQNNLPFGGKIMVFGGDFRQILPIVPKELKQFSHCLLDIGDGKIGQYNDGFSEITIPDEFLIKNYDDPIHAIVEATYHSLINNYSDTDYLQKRVVLASKKEIVDKINYYVLLLIPNHEKEYCSADSIDKSDELLNPAFALLPPEFLYSLQTSGIPNHKLKLKVGTPIMLLRNLDQTDGLCNRTRLIITKLGSNVIEAKSFKLIRRQFPFIVSYAMTINKSQGQSLHHIGLYLPHPVFSHGQLYVALSRVKSKDGLHILIHDNDGNPKNITTNVVYNEVFANL</sequence>
<dbReference type="PANTHER" id="PTHR10492:SF78">
    <property type="entry name" value="ATP-DEPENDENT DNA HELICASE"/>
    <property type="match status" value="1"/>
</dbReference>
<evidence type="ECO:0000259" key="3">
    <source>
        <dbReference type="Pfam" id="PF14214"/>
    </source>
</evidence>
<dbReference type="CDD" id="cd18809">
    <property type="entry name" value="SF1_C_RecD"/>
    <property type="match status" value="1"/>
</dbReference>
<dbReference type="GO" id="GO:0043139">
    <property type="term" value="F:5'-3' DNA helicase activity"/>
    <property type="evidence" value="ECO:0007669"/>
    <property type="project" value="UniProtKB-EC"/>
</dbReference>
<protein>
    <recommendedName>
        <fullName evidence="1">ATP-dependent DNA helicase</fullName>
        <ecNumber evidence="1">5.6.2.3</ecNumber>
    </recommendedName>
</protein>
<comment type="cofactor">
    <cofactor evidence="1">
        <name>Mg(2+)</name>
        <dbReference type="ChEBI" id="CHEBI:18420"/>
    </cofactor>
</comment>
<dbReference type="InterPro" id="IPR049163">
    <property type="entry name" value="Pif1-like_2B_dom"/>
</dbReference>